<evidence type="ECO:0000313" key="3">
    <source>
        <dbReference type="Proteomes" id="UP000595703"/>
    </source>
</evidence>
<protein>
    <recommendedName>
        <fullName evidence="1">Carrier domain-containing protein</fullName>
    </recommendedName>
</protein>
<reference evidence="2 3" key="4">
    <citation type="journal article" date="2020" name="Sci. Rep.">
        <title>beta-carboline chemical signals induce reveromycin production through a LuxR family regulator in Streptomyces sp. SN-593.</title>
        <authorList>
            <person name="Panthee S."/>
            <person name="Kito N."/>
            <person name="Hayashi T."/>
            <person name="Shimizu T."/>
            <person name="Ishikawa J."/>
            <person name="Hamamoto H."/>
            <person name="Osada H."/>
            <person name="Takahashi S."/>
        </authorList>
    </citation>
    <scope>NUCLEOTIDE SEQUENCE [LARGE SCALE GENOMIC DNA]</scope>
    <source>
        <strain evidence="2 3">SN-593</strain>
    </source>
</reference>
<evidence type="ECO:0000313" key="2">
    <source>
        <dbReference type="EMBL" id="BBA97120.1"/>
    </source>
</evidence>
<dbReference type="InterPro" id="IPR037143">
    <property type="entry name" value="4-PPantetheinyl_Trfase_dom_sf"/>
</dbReference>
<gene>
    <name evidence="2" type="ORF">RVR_2722</name>
</gene>
<dbReference type="Gene3D" id="1.10.1200.10">
    <property type="entry name" value="ACP-like"/>
    <property type="match status" value="1"/>
</dbReference>
<dbReference type="Pfam" id="PF00550">
    <property type="entry name" value="PP-binding"/>
    <property type="match status" value="1"/>
</dbReference>
<dbReference type="Proteomes" id="UP000595703">
    <property type="component" value="Chromosome"/>
</dbReference>
<keyword evidence="3" id="KW-1185">Reference proteome</keyword>
<organism evidence="2 3">
    <name type="scientific">Actinacidiphila reveromycinica</name>
    <dbReference type="NCBI Taxonomy" id="659352"/>
    <lineage>
        <taxon>Bacteria</taxon>
        <taxon>Bacillati</taxon>
        <taxon>Actinomycetota</taxon>
        <taxon>Actinomycetes</taxon>
        <taxon>Kitasatosporales</taxon>
        <taxon>Streptomycetaceae</taxon>
        <taxon>Actinacidiphila</taxon>
    </lineage>
</organism>
<dbReference type="SUPFAM" id="SSF56214">
    <property type="entry name" value="4'-phosphopantetheinyl transferase"/>
    <property type="match status" value="1"/>
</dbReference>
<proteinExistence type="predicted"/>
<sequence>MIRVLVATVNRPRAGRHALRIAAAVAGLPGDPAGYRFPHPRASVTHTDRAGVAAVLVGGAADGVGVDLEHDQPVRPATARFYLRDDEPHDDLLRLWTVKEALFKADPANATRMLRDYRANDPAYQHVSARHLGGWLTVAARLAREPMPANTISFETVAERVAGVLRVPASDLTPETLIKDLAADSFMLVEMIVDLQEEFDAVFTQARLREIDSLGELVKLLQDSAA</sequence>
<dbReference type="KEGG" id="arev:RVR_2722"/>
<reference evidence="2 3" key="2">
    <citation type="journal article" date="2011" name="J. Antibiot.">
        <title>Furaquinocins I and J: novel polyketide isoprenoid hybrid compounds from Streptomyces reveromyceticus SN-593.</title>
        <authorList>
            <person name="Panthee S."/>
            <person name="Takahashi S."/>
            <person name="Takagi H."/>
            <person name="Nogawa T."/>
            <person name="Oowada E."/>
            <person name="Uramoto M."/>
            <person name="Osada H."/>
        </authorList>
    </citation>
    <scope>NUCLEOTIDE SEQUENCE [LARGE SCALE GENOMIC DNA]</scope>
    <source>
        <strain evidence="2 3">SN-593</strain>
    </source>
</reference>
<evidence type="ECO:0000259" key="1">
    <source>
        <dbReference type="PROSITE" id="PS50075"/>
    </source>
</evidence>
<dbReference type="EMBL" id="AP018365">
    <property type="protein sequence ID" value="BBA97120.1"/>
    <property type="molecule type" value="Genomic_DNA"/>
</dbReference>
<dbReference type="AlphaFoldDB" id="A0A7U3UR09"/>
<accession>A0A7U3UR09</accession>
<reference evidence="2 3" key="3">
    <citation type="journal article" date="2011" name="Nat. Chem. Biol.">
        <title>Reveromycin A biosynthesis uses RevG and RevJ for stereospecific spiroacetal formation.</title>
        <authorList>
            <person name="Takahashi S."/>
            <person name="Toyoda A."/>
            <person name="Sekiyama Y."/>
            <person name="Takagi H."/>
            <person name="Nogawa T."/>
            <person name="Uramoto M."/>
            <person name="Suzuki R."/>
            <person name="Koshino H."/>
            <person name="Kumano T."/>
            <person name="Panthee S."/>
            <person name="Dairi T."/>
            <person name="Ishikawa J."/>
            <person name="Ikeda H."/>
            <person name="Sakaki Y."/>
            <person name="Osada H."/>
        </authorList>
    </citation>
    <scope>NUCLEOTIDE SEQUENCE [LARGE SCALE GENOMIC DNA]</scope>
    <source>
        <strain evidence="2 3">SN-593</strain>
    </source>
</reference>
<dbReference type="PROSITE" id="PS50075">
    <property type="entry name" value="CARRIER"/>
    <property type="match status" value="1"/>
</dbReference>
<dbReference type="InterPro" id="IPR009081">
    <property type="entry name" value="PP-bd_ACP"/>
</dbReference>
<dbReference type="SUPFAM" id="SSF47336">
    <property type="entry name" value="ACP-like"/>
    <property type="match status" value="1"/>
</dbReference>
<dbReference type="InterPro" id="IPR036736">
    <property type="entry name" value="ACP-like_sf"/>
</dbReference>
<dbReference type="GO" id="GO:0008897">
    <property type="term" value="F:holo-[acyl-carrier-protein] synthase activity"/>
    <property type="evidence" value="ECO:0007669"/>
    <property type="project" value="InterPro"/>
</dbReference>
<reference evidence="2 3" key="1">
    <citation type="journal article" date="2010" name="J. Bacteriol.">
        <title>Biochemical characterization of a novel indole prenyltransferase from Streptomyces sp. SN-593.</title>
        <authorList>
            <person name="Takahashi S."/>
            <person name="Takagi H."/>
            <person name="Toyoda A."/>
            <person name="Uramoto M."/>
            <person name="Nogawa T."/>
            <person name="Ueki M."/>
            <person name="Sakaki Y."/>
            <person name="Osada H."/>
        </authorList>
    </citation>
    <scope>NUCLEOTIDE SEQUENCE [LARGE SCALE GENOMIC DNA]</scope>
    <source>
        <strain evidence="2 3">SN-593</strain>
    </source>
</reference>
<feature type="domain" description="Carrier" evidence="1">
    <location>
        <begin position="148"/>
        <end position="225"/>
    </location>
</feature>
<dbReference type="GO" id="GO:0000287">
    <property type="term" value="F:magnesium ion binding"/>
    <property type="evidence" value="ECO:0007669"/>
    <property type="project" value="InterPro"/>
</dbReference>
<name>A0A7U3UR09_9ACTN</name>